<accession>A0ABV0S719</accession>
<feature type="region of interest" description="Disordered" evidence="1">
    <location>
        <begin position="1"/>
        <end position="24"/>
    </location>
</feature>
<feature type="non-terminal residue" evidence="2">
    <location>
        <position position="1"/>
    </location>
</feature>
<evidence type="ECO:0000313" key="2">
    <source>
        <dbReference type="EMBL" id="MEQ2216340.1"/>
    </source>
</evidence>
<dbReference type="Proteomes" id="UP001434883">
    <property type="component" value="Unassembled WGS sequence"/>
</dbReference>
<sequence length="99" mass="10801">AASRSFIAAETLHTSRSAGKHPSVHPSMKIQFIWIHPSSKPDVCRTMGTPVYFTIQTDVIKSKTAVSLLTPEGDNMKPPGGSQPEDIQQQAVRDSQNID</sequence>
<gene>
    <name evidence="2" type="ORF">XENOCAPTIV_014546</name>
</gene>
<evidence type="ECO:0000256" key="1">
    <source>
        <dbReference type="SAM" id="MobiDB-lite"/>
    </source>
</evidence>
<name>A0ABV0S719_9TELE</name>
<comment type="caution">
    <text evidence="2">The sequence shown here is derived from an EMBL/GenBank/DDBJ whole genome shotgun (WGS) entry which is preliminary data.</text>
</comment>
<proteinExistence type="predicted"/>
<keyword evidence="3" id="KW-1185">Reference proteome</keyword>
<dbReference type="EMBL" id="JAHRIN010070232">
    <property type="protein sequence ID" value="MEQ2216340.1"/>
    <property type="molecule type" value="Genomic_DNA"/>
</dbReference>
<feature type="region of interest" description="Disordered" evidence="1">
    <location>
        <begin position="69"/>
        <end position="99"/>
    </location>
</feature>
<evidence type="ECO:0000313" key="3">
    <source>
        <dbReference type="Proteomes" id="UP001434883"/>
    </source>
</evidence>
<protein>
    <submittedName>
        <fullName evidence="2">Uncharacterized protein</fullName>
    </submittedName>
</protein>
<feature type="compositionally biased region" description="Polar residues" evidence="1">
    <location>
        <begin position="85"/>
        <end position="99"/>
    </location>
</feature>
<reference evidence="2 3" key="1">
    <citation type="submission" date="2021-06" db="EMBL/GenBank/DDBJ databases">
        <authorList>
            <person name="Palmer J.M."/>
        </authorList>
    </citation>
    <scope>NUCLEOTIDE SEQUENCE [LARGE SCALE GENOMIC DNA]</scope>
    <source>
        <strain evidence="2 3">XC_2019</strain>
        <tissue evidence="2">Muscle</tissue>
    </source>
</reference>
<organism evidence="2 3">
    <name type="scientific">Xenoophorus captivus</name>
    <dbReference type="NCBI Taxonomy" id="1517983"/>
    <lineage>
        <taxon>Eukaryota</taxon>
        <taxon>Metazoa</taxon>
        <taxon>Chordata</taxon>
        <taxon>Craniata</taxon>
        <taxon>Vertebrata</taxon>
        <taxon>Euteleostomi</taxon>
        <taxon>Actinopterygii</taxon>
        <taxon>Neopterygii</taxon>
        <taxon>Teleostei</taxon>
        <taxon>Neoteleostei</taxon>
        <taxon>Acanthomorphata</taxon>
        <taxon>Ovalentaria</taxon>
        <taxon>Atherinomorphae</taxon>
        <taxon>Cyprinodontiformes</taxon>
        <taxon>Goodeidae</taxon>
        <taxon>Xenoophorus</taxon>
    </lineage>
</organism>